<proteinExistence type="predicted"/>
<dbReference type="Gene3D" id="3.90.1200.10">
    <property type="match status" value="1"/>
</dbReference>
<gene>
    <name evidence="2" type="ORF">DesfrDRAFT_1230</name>
</gene>
<dbReference type="SUPFAM" id="SSF56112">
    <property type="entry name" value="Protein kinase-like (PK-like)"/>
    <property type="match status" value="1"/>
</dbReference>
<evidence type="ECO:0000313" key="3">
    <source>
        <dbReference type="Proteomes" id="UP000006250"/>
    </source>
</evidence>
<evidence type="ECO:0000313" key="2">
    <source>
        <dbReference type="EMBL" id="EFL52061.1"/>
    </source>
</evidence>
<sequence length="370" mass="43056">MRKGTEEKTPIVVRPEAVERYLRESFGDGARLIGVCAMGADGQGMKEFGYGKPVCLDFEVDGEARHGVLSIMRGDKYGHQFYWDRAAILMFQYEAGGRMEKHVRPIGLGYFDRDDRLVPVSAPKEFFIISEKAQGYDYYLDLQRIQKTGLEDRDVRMAREFAKWLARVHAVKKDDADLYLRRVRNLIGASECIFGLVDAYPHPYELFPPEKFCALEKRVIDWRWKLRGFTHRLSEVHGDFHPWNVLIQEDGAKRDFAVLDRSRGQWGEPADDVATMSLNYVLFGLYKEPKLAGDFERLYMTFWETYLRESGDDDILAVIAPFFVFRGLVVASPQWYPGHPPEVRKGLLRFLVNVLEDDRFDCQDFNRYMR</sequence>
<dbReference type="InterPro" id="IPR011009">
    <property type="entry name" value="Kinase-like_dom_sf"/>
</dbReference>
<dbReference type="EMBL" id="AECZ01000006">
    <property type="protein sequence ID" value="EFL52061.1"/>
    <property type="molecule type" value="Genomic_DNA"/>
</dbReference>
<dbReference type="Proteomes" id="UP000006250">
    <property type="component" value="Unassembled WGS sequence"/>
</dbReference>
<organism evidence="2 3">
    <name type="scientific">Solidesulfovibrio fructosivorans JJ]</name>
    <dbReference type="NCBI Taxonomy" id="596151"/>
    <lineage>
        <taxon>Bacteria</taxon>
        <taxon>Pseudomonadati</taxon>
        <taxon>Thermodesulfobacteriota</taxon>
        <taxon>Desulfovibrionia</taxon>
        <taxon>Desulfovibrionales</taxon>
        <taxon>Desulfovibrionaceae</taxon>
        <taxon>Solidesulfovibrio</taxon>
    </lineage>
</organism>
<dbReference type="STRING" id="596151.DesfrDRAFT_1230"/>
<reference evidence="2 3" key="1">
    <citation type="submission" date="2010-08" db="EMBL/GenBank/DDBJ databases">
        <title>The draft genome of Desulfovibrio fructosovorans JJ.</title>
        <authorList>
            <consortium name="US DOE Joint Genome Institute (JGI-PGF)"/>
            <person name="Lucas S."/>
            <person name="Copeland A."/>
            <person name="Lapidus A."/>
            <person name="Cheng J.-F."/>
            <person name="Bruce D."/>
            <person name="Goodwin L."/>
            <person name="Pitluck S."/>
            <person name="Land M.L."/>
            <person name="Hauser L."/>
            <person name="Chang Y.-J."/>
            <person name="Jeffries C."/>
            <person name="Wall J.D."/>
            <person name="Stahl D.A."/>
            <person name="Arkin A.P."/>
            <person name="Dehal P."/>
            <person name="Stolyar S.M."/>
            <person name="Hazen T.C."/>
            <person name="Woyke T.J."/>
        </authorList>
    </citation>
    <scope>NUCLEOTIDE SEQUENCE [LARGE SCALE GENOMIC DNA]</scope>
    <source>
        <strain evidence="2 3">JJ</strain>
    </source>
</reference>
<dbReference type="OrthoDB" id="9797603at2"/>
<keyword evidence="3" id="KW-1185">Reference proteome</keyword>
<dbReference type="AlphaFoldDB" id="E1JUD1"/>
<comment type="caution">
    <text evidence="2">The sequence shown here is derived from an EMBL/GenBank/DDBJ whole genome shotgun (WGS) entry which is preliminary data.</text>
</comment>
<name>E1JUD1_SOLFR</name>
<dbReference type="InterPro" id="IPR002575">
    <property type="entry name" value="Aminoglycoside_PTrfase"/>
</dbReference>
<evidence type="ECO:0000259" key="1">
    <source>
        <dbReference type="Pfam" id="PF01636"/>
    </source>
</evidence>
<protein>
    <recommendedName>
        <fullName evidence="1">Aminoglycoside phosphotransferase domain-containing protein</fullName>
    </recommendedName>
</protein>
<feature type="domain" description="Aminoglycoside phosphotransferase" evidence="1">
    <location>
        <begin position="138"/>
        <end position="277"/>
    </location>
</feature>
<dbReference type="eggNOG" id="COG3173">
    <property type="taxonomic scope" value="Bacteria"/>
</dbReference>
<dbReference type="Pfam" id="PF01636">
    <property type="entry name" value="APH"/>
    <property type="match status" value="1"/>
</dbReference>
<dbReference type="RefSeq" id="WP_005992111.1">
    <property type="nucleotide sequence ID" value="NZ_AECZ01000006.1"/>
</dbReference>
<accession>E1JUD1</accession>